<feature type="transmembrane region" description="Helical" evidence="5">
    <location>
        <begin position="173"/>
        <end position="191"/>
    </location>
</feature>
<dbReference type="GO" id="GO:0004888">
    <property type="term" value="F:transmembrane signaling receptor activity"/>
    <property type="evidence" value="ECO:0007669"/>
    <property type="project" value="InterPro"/>
</dbReference>
<dbReference type="Gene3D" id="1.10.287.950">
    <property type="entry name" value="Methyl-accepting chemotaxis protein"/>
    <property type="match status" value="1"/>
</dbReference>
<dbReference type="Gene3D" id="3.30.450.20">
    <property type="entry name" value="PAS domain"/>
    <property type="match status" value="1"/>
</dbReference>
<dbReference type="InterPro" id="IPR013655">
    <property type="entry name" value="PAS_fold_3"/>
</dbReference>
<dbReference type="EMBL" id="RJVQ01000009">
    <property type="protein sequence ID" value="RQW61844.1"/>
    <property type="molecule type" value="Genomic_DNA"/>
</dbReference>
<dbReference type="PANTHER" id="PTHR32089:SF52">
    <property type="entry name" value="CHEMOTAXIS SIGNAL TRANSDUCTION SYSTEM METHYL ACCEPTING SENSORY TRANSDUCER WITH PAS SENSORY DOMAIN"/>
    <property type="match status" value="1"/>
</dbReference>
<evidence type="ECO:0000313" key="8">
    <source>
        <dbReference type="EMBL" id="RQW61844.1"/>
    </source>
</evidence>
<dbReference type="AlphaFoldDB" id="A0A3N9TDB6"/>
<name>A0A3N9TDB6_9VIBR</name>
<dbReference type="RefSeq" id="WP_124938443.1">
    <property type="nucleotide sequence ID" value="NZ_RJVQ01000009.1"/>
</dbReference>
<dbReference type="Proteomes" id="UP000281112">
    <property type="component" value="Unassembled WGS sequence"/>
</dbReference>
<dbReference type="SUPFAM" id="SSF58104">
    <property type="entry name" value="Methyl-accepting chemotaxis protein (MCP) signaling domain"/>
    <property type="match status" value="1"/>
</dbReference>
<evidence type="ECO:0000313" key="9">
    <source>
        <dbReference type="Proteomes" id="UP000281112"/>
    </source>
</evidence>
<dbReference type="GO" id="GO:0016020">
    <property type="term" value="C:membrane"/>
    <property type="evidence" value="ECO:0007669"/>
    <property type="project" value="UniProtKB-SubCell"/>
</dbReference>
<dbReference type="PROSITE" id="PS50111">
    <property type="entry name" value="CHEMOTAXIS_TRANSDUC_2"/>
    <property type="match status" value="1"/>
</dbReference>
<dbReference type="InterPro" id="IPR035965">
    <property type="entry name" value="PAS-like_dom_sf"/>
</dbReference>
<dbReference type="PRINTS" id="PR00260">
    <property type="entry name" value="CHEMTRNSDUCR"/>
</dbReference>
<keyword evidence="2 4" id="KW-0807">Transducer</keyword>
<keyword evidence="5" id="KW-1133">Transmembrane helix</keyword>
<sequence length="512" mass="56592">MGKRNQSVIDEEVTFGENEELVSTTDLRGVISYANEKFCDIAGFTLEELTNKNHNIVRHPDMPSAAFKDMWDHLKRGENWRGAVKNRCKDGRYYWVDAYVTPIYENGQLIGYQSVRRKLSKEVRERAEAFYAAINRGAKVDRFASLKTVPFKIAVFILLSVVAGLGATHISPYFYVLTPLLAILVFWVELFKKPVQEQKMKSQYDSVSRYVYNQDPTDIADFHMKIYDGKVKTILGRVIDSAQVMKTKAQALDTEAMNSMKNVEQEAIELESVATAMEEMVATIDEVAKNSATSSDQVSKASVQCDNSVKQMNSARSKIESLVHDVDESTQSTLALSTKLDSVGSLMNEIQGIAEQTNLLALNAAIEAARAGEQGRGFAVVADEVRALSQRTHTTTENIQETMGQVSTALTKLVSTMEKGQSSAKVAVENAEEITQSINQLQDIMLTISDASMQISTATEQQSAVAKEINVNLSSIRDASQDNLRGAKLVSSLSGDIQERSANLSSLSRSFK</sequence>
<feature type="transmembrane region" description="Helical" evidence="5">
    <location>
        <begin position="149"/>
        <end position="167"/>
    </location>
</feature>
<dbReference type="SMART" id="SM00086">
    <property type="entry name" value="PAC"/>
    <property type="match status" value="1"/>
</dbReference>
<dbReference type="SMART" id="SM00283">
    <property type="entry name" value="MA"/>
    <property type="match status" value="1"/>
</dbReference>
<evidence type="ECO:0000256" key="2">
    <source>
        <dbReference type="ARBA" id="ARBA00023224"/>
    </source>
</evidence>
<organism evidence="8 9">
    <name type="scientific">Vibrio viridaestus</name>
    <dbReference type="NCBI Taxonomy" id="2487322"/>
    <lineage>
        <taxon>Bacteria</taxon>
        <taxon>Pseudomonadati</taxon>
        <taxon>Pseudomonadota</taxon>
        <taxon>Gammaproteobacteria</taxon>
        <taxon>Vibrionales</taxon>
        <taxon>Vibrionaceae</taxon>
        <taxon>Vibrio</taxon>
    </lineage>
</organism>
<accession>A0A3N9TDB6</accession>
<dbReference type="Pfam" id="PF00015">
    <property type="entry name" value="MCPsignal"/>
    <property type="match status" value="1"/>
</dbReference>
<evidence type="ECO:0000256" key="3">
    <source>
        <dbReference type="ARBA" id="ARBA00029447"/>
    </source>
</evidence>
<keyword evidence="5" id="KW-0812">Transmembrane</keyword>
<evidence type="ECO:0000259" key="7">
    <source>
        <dbReference type="PROSITE" id="PS50112"/>
    </source>
</evidence>
<dbReference type="InterPro" id="IPR004090">
    <property type="entry name" value="Chemotax_Me-accpt_rcpt"/>
</dbReference>
<dbReference type="CDD" id="cd11386">
    <property type="entry name" value="MCP_signal"/>
    <property type="match status" value="1"/>
</dbReference>
<proteinExistence type="inferred from homology"/>
<feature type="domain" description="PAS" evidence="7">
    <location>
        <begin position="26"/>
        <end position="61"/>
    </location>
</feature>
<comment type="subcellular location">
    <subcellularLocation>
        <location evidence="1">Membrane</location>
    </subcellularLocation>
</comment>
<keyword evidence="9" id="KW-1185">Reference proteome</keyword>
<dbReference type="CDD" id="cd00130">
    <property type="entry name" value="PAS"/>
    <property type="match status" value="1"/>
</dbReference>
<comment type="similarity">
    <text evidence="3">Belongs to the methyl-accepting chemotaxis (MCP) protein family.</text>
</comment>
<evidence type="ECO:0000256" key="1">
    <source>
        <dbReference type="ARBA" id="ARBA00004370"/>
    </source>
</evidence>
<dbReference type="InterPro" id="IPR004089">
    <property type="entry name" value="MCPsignal_dom"/>
</dbReference>
<dbReference type="NCBIfam" id="TIGR00229">
    <property type="entry name" value="sensory_box"/>
    <property type="match status" value="1"/>
</dbReference>
<dbReference type="GO" id="GO:0006935">
    <property type="term" value="P:chemotaxis"/>
    <property type="evidence" value="ECO:0007669"/>
    <property type="project" value="InterPro"/>
</dbReference>
<dbReference type="GO" id="GO:0007165">
    <property type="term" value="P:signal transduction"/>
    <property type="evidence" value="ECO:0007669"/>
    <property type="project" value="UniProtKB-KW"/>
</dbReference>
<dbReference type="FunFam" id="1.10.287.950:FF:000001">
    <property type="entry name" value="Methyl-accepting chemotaxis sensory transducer"/>
    <property type="match status" value="1"/>
</dbReference>
<dbReference type="InterPro" id="IPR000014">
    <property type="entry name" value="PAS"/>
</dbReference>
<evidence type="ECO:0000256" key="4">
    <source>
        <dbReference type="PROSITE-ProRule" id="PRU00284"/>
    </source>
</evidence>
<keyword evidence="5" id="KW-0472">Membrane</keyword>
<gene>
    <name evidence="8" type="ORF">EES38_17195</name>
</gene>
<comment type="caution">
    <text evidence="8">The sequence shown here is derived from an EMBL/GenBank/DDBJ whole genome shotgun (WGS) entry which is preliminary data.</text>
</comment>
<evidence type="ECO:0000256" key="5">
    <source>
        <dbReference type="SAM" id="Phobius"/>
    </source>
</evidence>
<evidence type="ECO:0000259" key="6">
    <source>
        <dbReference type="PROSITE" id="PS50111"/>
    </source>
</evidence>
<dbReference type="PANTHER" id="PTHR32089">
    <property type="entry name" value="METHYL-ACCEPTING CHEMOTAXIS PROTEIN MCPB"/>
    <property type="match status" value="1"/>
</dbReference>
<dbReference type="PROSITE" id="PS50112">
    <property type="entry name" value="PAS"/>
    <property type="match status" value="1"/>
</dbReference>
<dbReference type="SUPFAM" id="SSF55785">
    <property type="entry name" value="PYP-like sensor domain (PAS domain)"/>
    <property type="match status" value="1"/>
</dbReference>
<reference evidence="8 9" key="1">
    <citation type="submission" date="2018-11" db="EMBL/GenBank/DDBJ databases">
        <title>Vibrio LJC006 sp. nov., isolated from seawater during the bloom of the enteromorpha.</title>
        <authorList>
            <person name="Liang J."/>
        </authorList>
    </citation>
    <scope>NUCLEOTIDE SEQUENCE [LARGE SCALE GENOMIC DNA]</scope>
    <source>
        <strain evidence="8 9">LJC006</strain>
    </source>
</reference>
<feature type="domain" description="Methyl-accepting transducer" evidence="6">
    <location>
        <begin position="241"/>
        <end position="477"/>
    </location>
</feature>
<dbReference type="OrthoDB" id="5675566at2"/>
<dbReference type="Pfam" id="PF08447">
    <property type="entry name" value="PAS_3"/>
    <property type="match status" value="1"/>
</dbReference>
<protein>
    <submittedName>
        <fullName evidence="8">PAS domain S-box protein</fullName>
    </submittedName>
</protein>
<dbReference type="InterPro" id="IPR001610">
    <property type="entry name" value="PAC"/>
</dbReference>